<name>A0A448WKY2_9PLAT</name>
<gene>
    <name evidence="2" type="ORF">PXEA_LOCUS7775</name>
</gene>
<dbReference type="EMBL" id="CAAALY010020803">
    <property type="protein sequence ID" value="VEL14335.1"/>
    <property type="molecule type" value="Genomic_DNA"/>
</dbReference>
<evidence type="ECO:0000313" key="2">
    <source>
        <dbReference type="EMBL" id="VEL14335.1"/>
    </source>
</evidence>
<comment type="caution">
    <text evidence="2">The sequence shown here is derived from an EMBL/GenBank/DDBJ whole genome shotgun (WGS) entry which is preliminary data.</text>
</comment>
<feature type="compositionally biased region" description="Polar residues" evidence="1">
    <location>
        <begin position="1"/>
        <end position="10"/>
    </location>
</feature>
<dbReference type="AlphaFoldDB" id="A0A448WKY2"/>
<accession>A0A448WKY2</accession>
<reference evidence="2" key="1">
    <citation type="submission" date="2018-11" db="EMBL/GenBank/DDBJ databases">
        <authorList>
            <consortium name="Pathogen Informatics"/>
        </authorList>
    </citation>
    <scope>NUCLEOTIDE SEQUENCE</scope>
</reference>
<feature type="region of interest" description="Disordered" evidence="1">
    <location>
        <begin position="1"/>
        <end position="91"/>
    </location>
</feature>
<evidence type="ECO:0000256" key="1">
    <source>
        <dbReference type="SAM" id="MobiDB-lite"/>
    </source>
</evidence>
<organism evidence="2 3">
    <name type="scientific">Protopolystoma xenopodis</name>
    <dbReference type="NCBI Taxonomy" id="117903"/>
    <lineage>
        <taxon>Eukaryota</taxon>
        <taxon>Metazoa</taxon>
        <taxon>Spiralia</taxon>
        <taxon>Lophotrochozoa</taxon>
        <taxon>Platyhelminthes</taxon>
        <taxon>Monogenea</taxon>
        <taxon>Polyopisthocotylea</taxon>
        <taxon>Polystomatidea</taxon>
        <taxon>Polystomatidae</taxon>
        <taxon>Protopolystoma</taxon>
    </lineage>
</organism>
<keyword evidence="3" id="KW-1185">Reference proteome</keyword>
<dbReference type="Proteomes" id="UP000784294">
    <property type="component" value="Unassembled WGS sequence"/>
</dbReference>
<protein>
    <submittedName>
        <fullName evidence="2">Uncharacterized protein</fullName>
    </submittedName>
</protein>
<evidence type="ECO:0000313" key="3">
    <source>
        <dbReference type="Proteomes" id="UP000784294"/>
    </source>
</evidence>
<proteinExistence type="predicted"/>
<sequence>MSGSRLSTKTNRNKHVRKTIQANPDHSGLLSAEQPENSNASPQEAKLIGSDDSSASGTVIFRRVTPDFSHMKPGQSKSDNPMAGVPVDQDHASSANGLAVGTLADHEVGGSILNSRTFSQTSGMIIWSGCLIKVTYQPCQNVADGILKNIFCGWQ</sequence>